<dbReference type="Proteomes" id="UP001597337">
    <property type="component" value="Unassembled WGS sequence"/>
</dbReference>
<name>A0ABW4Y827_9GAMM</name>
<dbReference type="EMBL" id="JBHUHX010000016">
    <property type="protein sequence ID" value="MFD2111827.1"/>
    <property type="molecule type" value="Genomic_DNA"/>
</dbReference>
<proteinExistence type="predicted"/>
<evidence type="ECO:0000313" key="2">
    <source>
        <dbReference type="EMBL" id="MFD2111827.1"/>
    </source>
</evidence>
<feature type="transmembrane region" description="Helical" evidence="1">
    <location>
        <begin position="108"/>
        <end position="133"/>
    </location>
</feature>
<accession>A0ABW4Y827</accession>
<sequence>MKSSVIALLAIGLIGSGISGGLLATQYGPVLKGDEGIWWTPDSSPLSLDETVSDFRLYIDNTSLQAHMQNGSLTGLGREGLAFHVEPKDVAVLINNWPSVRAAFLQSALYSAFALGASLSCLLIGIVAAFQGVGQGRSQGRRLSS</sequence>
<evidence type="ECO:0000256" key="1">
    <source>
        <dbReference type="SAM" id="Phobius"/>
    </source>
</evidence>
<protein>
    <submittedName>
        <fullName evidence="2">Uncharacterized protein</fullName>
    </submittedName>
</protein>
<gene>
    <name evidence="2" type="ORF">ACFSJC_08245</name>
</gene>
<keyword evidence="3" id="KW-1185">Reference proteome</keyword>
<organism evidence="2 3">
    <name type="scientific">Thiorhodococcus fuscus</name>
    <dbReference type="NCBI Taxonomy" id="527200"/>
    <lineage>
        <taxon>Bacteria</taxon>
        <taxon>Pseudomonadati</taxon>
        <taxon>Pseudomonadota</taxon>
        <taxon>Gammaproteobacteria</taxon>
        <taxon>Chromatiales</taxon>
        <taxon>Chromatiaceae</taxon>
        <taxon>Thiorhodococcus</taxon>
    </lineage>
</organism>
<keyword evidence="1" id="KW-0472">Membrane</keyword>
<evidence type="ECO:0000313" key="3">
    <source>
        <dbReference type="Proteomes" id="UP001597337"/>
    </source>
</evidence>
<dbReference type="RefSeq" id="WP_386025576.1">
    <property type="nucleotide sequence ID" value="NZ_JBHUHX010000016.1"/>
</dbReference>
<comment type="caution">
    <text evidence="2">The sequence shown here is derived from an EMBL/GenBank/DDBJ whole genome shotgun (WGS) entry which is preliminary data.</text>
</comment>
<keyword evidence="1" id="KW-0812">Transmembrane</keyword>
<keyword evidence="1" id="KW-1133">Transmembrane helix</keyword>
<reference evidence="3" key="1">
    <citation type="journal article" date="2019" name="Int. J. Syst. Evol. Microbiol.">
        <title>The Global Catalogue of Microorganisms (GCM) 10K type strain sequencing project: providing services to taxonomists for standard genome sequencing and annotation.</title>
        <authorList>
            <consortium name="The Broad Institute Genomics Platform"/>
            <consortium name="The Broad Institute Genome Sequencing Center for Infectious Disease"/>
            <person name="Wu L."/>
            <person name="Ma J."/>
        </authorList>
    </citation>
    <scope>NUCLEOTIDE SEQUENCE [LARGE SCALE GENOMIC DNA]</scope>
    <source>
        <strain evidence="3">KACC 12597</strain>
    </source>
</reference>